<dbReference type="Pfam" id="PF00650">
    <property type="entry name" value="CRAL_TRIO"/>
    <property type="match status" value="1"/>
</dbReference>
<accession>A0A0N8BXQ9</accession>
<comment type="caution">
    <text evidence="1">The sequence shown here is derived from an EMBL/GenBank/DDBJ whole genome shotgun (WGS) entry which is preliminary data.</text>
</comment>
<dbReference type="GO" id="GO:0016020">
    <property type="term" value="C:membrane"/>
    <property type="evidence" value="ECO:0007669"/>
    <property type="project" value="TreeGrafter"/>
</dbReference>
<organism evidence="1 2">
    <name type="scientific">Daphnia magna</name>
    <dbReference type="NCBI Taxonomy" id="35525"/>
    <lineage>
        <taxon>Eukaryota</taxon>
        <taxon>Metazoa</taxon>
        <taxon>Ecdysozoa</taxon>
        <taxon>Arthropoda</taxon>
        <taxon>Crustacea</taxon>
        <taxon>Branchiopoda</taxon>
        <taxon>Diplostraca</taxon>
        <taxon>Cladocera</taxon>
        <taxon>Anomopoda</taxon>
        <taxon>Daphniidae</taxon>
        <taxon>Daphnia</taxon>
    </lineage>
</organism>
<dbReference type="PANTHER" id="PTHR10174:SF224">
    <property type="entry name" value="RETINOL-BINDING PROTEIN PINTA"/>
    <property type="match status" value="1"/>
</dbReference>
<protein>
    <submittedName>
        <fullName evidence="1">Alpha-tocopherol transfer-like protein</fullName>
    </submittedName>
</protein>
<name>A0A0N8BXQ9_9CRUS</name>
<evidence type="ECO:0000313" key="2">
    <source>
        <dbReference type="Proteomes" id="UP000076858"/>
    </source>
</evidence>
<proteinExistence type="predicted"/>
<dbReference type="EMBL" id="LRGB01000944">
    <property type="protein sequence ID" value="KZS14765.1"/>
    <property type="molecule type" value="Genomic_DNA"/>
</dbReference>
<dbReference type="InterPro" id="IPR001251">
    <property type="entry name" value="CRAL-TRIO_dom"/>
</dbReference>
<dbReference type="CDD" id="cd00170">
    <property type="entry name" value="SEC14"/>
    <property type="match status" value="1"/>
</dbReference>
<dbReference type="STRING" id="35525.A0A0N8BXQ9"/>
<dbReference type="Gene3D" id="3.40.525.10">
    <property type="entry name" value="CRAL-TRIO lipid binding domain"/>
    <property type="match status" value="1"/>
</dbReference>
<reference evidence="1 2" key="1">
    <citation type="submission" date="2016-03" db="EMBL/GenBank/DDBJ databases">
        <title>EvidentialGene: Evidence-directed Construction of Genes on Genomes.</title>
        <authorList>
            <person name="Gilbert D.G."/>
            <person name="Choi J.-H."/>
            <person name="Mockaitis K."/>
            <person name="Colbourne J."/>
            <person name="Pfrender M."/>
        </authorList>
    </citation>
    <scope>NUCLEOTIDE SEQUENCE [LARGE SCALE GENOMIC DNA]</scope>
    <source>
        <strain evidence="1 2">Xinb3</strain>
        <tissue evidence="1">Complete organism</tissue>
    </source>
</reference>
<dbReference type="OrthoDB" id="6682367at2759"/>
<dbReference type="SMART" id="SM00516">
    <property type="entry name" value="SEC14"/>
    <property type="match status" value="1"/>
</dbReference>
<dbReference type="PRINTS" id="PR00180">
    <property type="entry name" value="CRETINALDHBP"/>
</dbReference>
<dbReference type="PANTHER" id="PTHR10174">
    <property type="entry name" value="ALPHA-TOCOPHEROL TRANSFER PROTEIN-RELATED"/>
    <property type="match status" value="1"/>
</dbReference>
<dbReference type="Proteomes" id="UP000076858">
    <property type="component" value="Unassembled WGS sequence"/>
</dbReference>
<dbReference type="PROSITE" id="PS50191">
    <property type="entry name" value="CRAL_TRIO"/>
    <property type="match status" value="1"/>
</dbReference>
<sequence>MSIKIKPFHTKLNEVILKVASSELGEDGERRQEAIEIIRQWMAKQPHLQHILLDEYSIVCFARGCKYSLEKMKHKIDLQYTLRTALPEFFSGRDPLKPRLQEALACGSYLPLPNYDKHGRKVIVMRPGCFDPCQFKPEDIEKANFMVLDIMGREDEQMFVTGMVIIVDCHGYTLNHFTQRPLALSKKQLCFLQSAPISPKTIHFIRTNSVFHSVYGVVMNMLKDKIKQRVKIHGSDFQSLYKEIDRKILPKDYGGDGISFAELTDCWKKKVEDNRAFLIASEKNFRVDESRRPGKSKTAQDLFGIEGSFRKLNVD</sequence>
<keyword evidence="2" id="KW-1185">Reference proteome</keyword>
<dbReference type="InterPro" id="IPR036273">
    <property type="entry name" value="CRAL/TRIO_N_dom_sf"/>
</dbReference>
<dbReference type="SUPFAM" id="SSF52087">
    <property type="entry name" value="CRAL/TRIO domain"/>
    <property type="match status" value="1"/>
</dbReference>
<evidence type="ECO:0000313" key="1">
    <source>
        <dbReference type="EMBL" id="KZS14765.1"/>
    </source>
</evidence>
<dbReference type="GO" id="GO:1902936">
    <property type="term" value="F:phosphatidylinositol bisphosphate binding"/>
    <property type="evidence" value="ECO:0007669"/>
    <property type="project" value="TreeGrafter"/>
</dbReference>
<dbReference type="SUPFAM" id="SSF46938">
    <property type="entry name" value="CRAL/TRIO N-terminal domain"/>
    <property type="match status" value="1"/>
</dbReference>
<dbReference type="InterPro" id="IPR036865">
    <property type="entry name" value="CRAL-TRIO_dom_sf"/>
</dbReference>
<gene>
    <name evidence="1" type="ORF">APZ42_020114</name>
</gene>
<dbReference type="AlphaFoldDB" id="A0A0N8BXQ9"/>